<evidence type="ECO:0000256" key="4">
    <source>
        <dbReference type="SAM" id="MobiDB-lite"/>
    </source>
</evidence>
<evidence type="ECO:0000256" key="3">
    <source>
        <dbReference type="PROSITE-ProRule" id="PRU00221"/>
    </source>
</evidence>
<dbReference type="InterPro" id="IPR050349">
    <property type="entry name" value="WD_LIS1/nudF_dynein_reg"/>
</dbReference>
<feature type="repeat" description="WD" evidence="3">
    <location>
        <begin position="64"/>
        <end position="97"/>
    </location>
</feature>
<dbReference type="InterPro" id="IPR001680">
    <property type="entry name" value="WD40_rpt"/>
</dbReference>
<dbReference type="PANTHER" id="PTHR44129">
    <property type="entry name" value="WD REPEAT-CONTAINING PROTEIN POP1"/>
    <property type="match status" value="1"/>
</dbReference>
<sequence>MLTENLSRLSLHHNRRRSRAQPQGGQNLLRFVIQMSKEVRKSADQEHLTPSAVAALLSAKQESAYGHHARVFDLAFSPTDPNLVASASDDDTAKIWQQSEGAGDFKQVSSFHGHNDSVLRVSWAPDGRLLASASADTTVRLWSFERSESSSGLPRYGAEEASCLEGHPEEVYGCEFLNGHGNSLQLATGSSENVYLWDVATAALLGEAGPPTDLRDTAGGSIPERWQPGYVFSLGAQPDGGKLLAACCSDGSVRAWAHEGGGLTALTGLRLHNAMGSAAAWHADGRRIAATFSDGSISVLDVRTWETVWRGDAGCPVFGCCFLPSAPDVLAVCCPEDHIRIFDTSAAEPTHAVERAGMGSLWGAASKPRQLLCIAASADGSALAASGDAFLKDAKAEDLAIGDSNGADDDLFDVSGLLSTRGSATIEPHCQRAKEQRKWSPIHIWQTGGH</sequence>
<keyword evidence="2" id="KW-0677">Repeat</keyword>
<keyword evidence="6" id="KW-1185">Reference proteome</keyword>
<dbReference type="PROSITE" id="PS50082">
    <property type="entry name" value="WD_REPEATS_2"/>
    <property type="match status" value="2"/>
</dbReference>
<gene>
    <name evidence="5" type="ORF">WJX75_001437</name>
</gene>
<feature type="repeat" description="WD" evidence="3">
    <location>
        <begin position="111"/>
        <end position="152"/>
    </location>
</feature>
<dbReference type="Proteomes" id="UP001491310">
    <property type="component" value="Unassembled WGS sequence"/>
</dbReference>
<dbReference type="InterPro" id="IPR015943">
    <property type="entry name" value="WD40/YVTN_repeat-like_dom_sf"/>
</dbReference>
<dbReference type="EMBL" id="JALJOT010000012">
    <property type="protein sequence ID" value="KAK9904729.1"/>
    <property type="molecule type" value="Genomic_DNA"/>
</dbReference>
<evidence type="ECO:0000256" key="1">
    <source>
        <dbReference type="ARBA" id="ARBA00022574"/>
    </source>
</evidence>
<keyword evidence="1 3" id="KW-0853">WD repeat</keyword>
<evidence type="ECO:0000313" key="5">
    <source>
        <dbReference type="EMBL" id="KAK9904729.1"/>
    </source>
</evidence>
<feature type="compositionally biased region" description="Basic residues" evidence="4">
    <location>
        <begin position="10"/>
        <end position="19"/>
    </location>
</feature>
<dbReference type="Gene3D" id="2.130.10.10">
    <property type="entry name" value="YVTN repeat-like/Quinoprotein amine dehydrogenase"/>
    <property type="match status" value="2"/>
</dbReference>
<reference evidence="5 6" key="1">
    <citation type="journal article" date="2024" name="Nat. Commun.">
        <title>Phylogenomics reveals the evolutionary origins of lichenization in chlorophyte algae.</title>
        <authorList>
            <person name="Puginier C."/>
            <person name="Libourel C."/>
            <person name="Otte J."/>
            <person name="Skaloud P."/>
            <person name="Haon M."/>
            <person name="Grisel S."/>
            <person name="Petersen M."/>
            <person name="Berrin J.G."/>
            <person name="Delaux P.M."/>
            <person name="Dal Grande F."/>
            <person name="Keller J."/>
        </authorList>
    </citation>
    <scope>NUCLEOTIDE SEQUENCE [LARGE SCALE GENOMIC DNA]</scope>
    <source>
        <strain evidence="5 6">SAG 216-7</strain>
    </source>
</reference>
<evidence type="ECO:0000256" key="2">
    <source>
        <dbReference type="ARBA" id="ARBA00022737"/>
    </source>
</evidence>
<proteinExistence type="predicted"/>
<accession>A0ABR2YFY5</accession>
<dbReference type="PROSITE" id="PS50294">
    <property type="entry name" value="WD_REPEATS_REGION"/>
    <property type="match status" value="2"/>
</dbReference>
<dbReference type="InterPro" id="IPR036322">
    <property type="entry name" value="WD40_repeat_dom_sf"/>
</dbReference>
<comment type="caution">
    <text evidence="5">The sequence shown here is derived from an EMBL/GenBank/DDBJ whole genome shotgun (WGS) entry which is preliminary data.</text>
</comment>
<dbReference type="SMART" id="SM00320">
    <property type="entry name" value="WD40"/>
    <property type="match status" value="6"/>
</dbReference>
<name>A0ABR2YFY5_9CHLO</name>
<evidence type="ECO:0000313" key="6">
    <source>
        <dbReference type="Proteomes" id="UP001491310"/>
    </source>
</evidence>
<evidence type="ECO:0008006" key="7">
    <source>
        <dbReference type="Google" id="ProtNLM"/>
    </source>
</evidence>
<protein>
    <recommendedName>
        <fullName evidence="7">WD40 repeat-like protein</fullName>
    </recommendedName>
</protein>
<organism evidence="5 6">
    <name type="scientific">Coccomyxa subellipsoidea</name>
    <dbReference type="NCBI Taxonomy" id="248742"/>
    <lineage>
        <taxon>Eukaryota</taxon>
        <taxon>Viridiplantae</taxon>
        <taxon>Chlorophyta</taxon>
        <taxon>core chlorophytes</taxon>
        <taxon>Trebouxiophyceae</taxon>
        <taxon>Trebouxiophyceae incertae sedis</taxon>
        <taxon>Coccomyxaceae</taxon>
        <taxon>Coccomyxa</taxon>
    </lineage>
</organism>
<dbReference type="SUPFAM" id="SSF50978">
    <property type="entry name" value="WD40 repeat-like"/>
    <property type="match status" value="1"/>
</dbReference>
<dbReference type="Pfam" id="PF00400">
    <property type="entry name" value="WD40"/>
    <property type="match status" value="2"/>
</dbReference>
<feature type="region of interest" description="Disordered" evidence="4">
    <location>
        <begin position="1"/>
        <end position="25"/>
    </location>
</feature>